<dbReference type="KEGG" id="upi:EJG51_009540"/>
<dbReference type="Proteomes" id="UP000274350">
    <property type="component" value="Chromosome"/>
</dbReference>
<organism evidence="3 4">
    <name type="scientific">Undibacterium piscinae</name>
    <dbReference type="NCBI Taxonomy" id="2495591"/>
    <lineage>
        <taxon>Bacteria</taxon>
        <taxon>Pseudomonadati</taxon>
        <taxon>Pseudomonadota</taxon>
        <taxon>Betaproteobacteria</taxon>
        <taxon>Burkholderiales</taxon>
        <taxon>Oxalobacteraceae</taxon>
        <taxon>Undibacterium</taxon>
    </lineage>
</organism>
<dbReference type="Pfam" id="PF16036">
    <property type="entry name" value="Chalcone_3"/>
    <property type="match status" value="1"/>
</dbReference>
<accession>A0A6M4A465</accession>
<feature type="signal peptide" evidence="1">
    <location>
        <begin position="1"/>
        <end position="32"/>
    </location>
</feature>
<protein>
    <recommendedName>
        <fullName evidence="2">Chalcone isomerase domain-containing protein</fullName>
    </recommendedName>
</protein>
<feature type="domain" description="Chalcone isomerase" evidence="2">
    <location>
        <begin position="33"/>
        <end position="199"/>
    </location>
</feature>
<dbReference type="InterPro" id="IPR016087">
    <property type="entry name" value="Chalcone_isomerase"/>
</dbReference>
<feature type="chain" id="PRO_5026762611" description="Chalcone isomerase domain-containing protein" evidence="1">
    <location>
        <begin position="33"/>
        <end position="212"/>
    </location>
</feature>
<dbReference type="SUPFAM" id="SSF54626">
    <property type="entry name" value="Chalcone isomerase"/>
    <property type="match status" value="1"/>
</dbReference>
<evidence type="ECO:0000256" key="1">
    <source>
        <dbReference type="SAM" id="SignalP"/>
    </source>
</evidence>
<dbReference type="InterPro" id="IPR036298">
    <property type="entry name" value="Chalcone_isomerase_sf"/>
</dbReference>
<evidence type="ECO:0000313" key="4">
    <source>
        <dbReference type="Proteomes" id="UP000274350"/>
    </source>
</evidence>
<keyword evidence="1" id="KW-0732">Signal</keyword>
<evidence type="ECO:0000259" key="2">
    <source>
        <dbReference type="Pfam" id="PF16036"/>
    </source>
</evidence>
<proteinExistence type="predicted"/>
<keyword evidence="4" id="KW-1185">Reference proteome</keyword>
<gene>
    <name evidence="3" type="ORF">EJG51_009540</name>
</gene>
<sequence>MSKSTIATMRSRFLSLRLFCLCSALLSCQAYALEIHQVKIEPHVHLANKDLVLNGAGLRSVLFAKAYVAALYLPEKTENPSQVIAGGPRKMVLHILRDIEVGELASAMLKGMRKNNTPKDLADVTMQMASFGQVFGTIPMVKNGDTITFDYVPGVGSSAYVNKTRLGDVLPGDQFARVFFRIWLGEQPVQETLKRELLGLPATIAADKTYRN</sequence>
<dbReference type="AlphaFoldDB" id="A0A6M4A465"/>
<dbReference type="OrthoDB" id="9795336at2"/>
<dbReference type="EMBL" id="CP051152">
    <property type="protein sequence ID" value="QJQ06061.1"/>
    <property type="molecule type" value="Genomic_DNA"/>
</dbReference>
<dbReference type="PROSITE" id="PS51257">
    <property type="entry name" value="PROKAR_LIPOPROTEIN"/>
    <property type="match status" value="1"/>
</dbReference>
<dbReference type="GO" id="GO:0016872">
    <property type="term" value="F:intramolecular lyase activity"/>
    <property type="evidence" value="ECO:0007669"/>
    <property type="project" value="InterPro"/>
</dbReference>
<dbReference type="InterPro" id="IPR016088">
    <property type="entry name" value="Chalcone_isomerase_3-sand"/>
</dbReference>
<name>A0A6M4A465_9BURK</name>
<dbReference type="Gene3D" id="3.50.70.10">
    <property type="match status" value="1"/>
</dbReference>
<evidence type="ECO:0000313" key="3">
    <source>
        <dbReference type="EMBL" id="QJQ06061.1"/>
    </source>
</evidence>
<reference evidence="3 4" key="1">
    <citation type="journal article" date="2019" name="Int. J. Syst. Evol. Microbiol.">
        <title>Undibacterium piscinae sp. nov., isolated from Korean shiner intestine.</title>
        <authorList>
            <person name="Lee S.Y."/>
            <person name="Kang W."/>
            <person name="Kim P.S."/>
            <person name="Kim H.S."/>
            <person name="Sung H."/>
            <person name="Shin N.R."/>
            <person name="Whon T.W."/>
            <person name="Yun J.H."/>
            <person name="Lee J.Y."/>
            <person name="Lee J.Y."/>
            <person name="Jung M.J."/>
            <person name="Jeong Y.S."/>
            <person name="Tak E.J."/>
            <person name="Han J.E."/>
            <person name="Hyun D.W."/>
            <person name="Kang M.S."/>
            <person name="Lee K.E."/>
            <person name="Lee B.H."/>
            <person name="Bae J.W."/>
        </authorList>
    </citation>
    <scope>NUCLEOTIDE SEQUENCE [LARGE SCALE GENOMIC DNA]</scope>
    <source>
        <strain evidence="3 4">S11R28</strain>
    </source>
</reference>